<evidence type="ECO:0000256" key="1">
    <source>
        <dbReference type="SAM" id="MobiDB-lite"/>
    </source>
</evidence>
<evidence type="ECO:0000259" key="2">
    <source>
        <dbReference type="Pfam" id="PF20103"/>
    </source>
</evidence>
<name>A0A0V8RZG8_9ACTO</name>
<proteinExistence type="predicted"/>
<protein>
    <recommendedName>
        <fullName evidence="2">DUF6493 domain-containing protein</fullName>
    </recommendedName>
</protein>
<feature type="compositionally biased region" description="Polar residues" evidence="1">
    <location>
        <begin position="398"/>
        <end position="408"/>
    </location>
</feature>
<comment type="caution">
    <text evidence="3">The sequence shown here is derived from an EMBL/GenBank/DDBJ whole genome shotgun (WGS) entry which is preliminary data.</text>
</comment>
<feature type="domain" description="DUF6493" evidence="2">
    <location>
        <begin position="180"/>
        <end position="311"/>
    </location>
</feature>
<evidence type="ECO:0000313" key="4">
    <source>
        <dbReference type="Proteomes" id="UP000054686"/>
    </source>
</evidence>
<dbReference type="RefSeq" id="WP_060566226.1">
    <property type="nucleotide sequence ID" value="NZ_CP040006.1"/>
</dbReference>
<dbReference type="Pfam" id="PF20103">
    <property type="entry name" value="DUF6493"/>
    <property type="match status" value="1"/>
</dbReference>
<evidence type="ECO:0000313" key="3">
    <source>
        <dbReference type="EMBL" id="KSW13465.1"/>
    </source>
</evidence>
<dbReference type="EMBL" id="LLVT01000001">
    <property type="protein sequence ID" value="KSW13465.1"/>
    <property type="molecule type" value="Genomic_DNA"/>
</dbReference>
<gene>
    <name evidence="3" type="ORF">APY09_03740</name>
</gene>
<organism evidence="3 4">
    <name type="scientific">Schaalia odontolytica</name>
    <dbReference type="NCBI Taxonomy" id="1660"/>
    <lineage>
        <taxon>Bacteria</taxon>
        <taxon>Bacillati</taxon>
        <taxon>Actinomycetota</taxon>
        <taxon>Actinomycetes</taxon>
        <taxon>Actinomycetales</taxon>
        <taxon>Actinomycetaceae</taxon>
        <taxon>Schaalia</taxon>
    </lineage>
</organism>
<dbReference type="InterPro" id="IPR045472">
    <property type="entry name" value="DUF6493"/>
</dbReference>
<accession>A0A0V8RZG8</accession>
<sequence length="866" mass="93357">MTTPMTLAERRAALKRLLAAGERTIDAYERVLEGASEKDRRSLFKSVPFVRLVPPAAERAEAVPEDTVCMCAFLRAALAGSDDAGDDYGVRWSGRSGGDPREGADLDRLLAAHRCGAAGRSSKWLEEAAGSPGGIGFWHTYRSLLAERGAYLTSAPSLEYFARRIIPAPHPTSDETRLFFEKNPTFLDHEFWQLFRVEGALPGSALFVWMYREDPSAPGGDFERLHSQDLICYMATHLPHLRPRILSECLAAHRRDFSAYNSRAFSLAWEALEPTREEKLEAASDLIALLGVQPSQTVTLAQKALLGLVGELTVEQVGALVQVSAQVLARTEKKLLRAHLRLLAALVKARPGCATAVSDVVAEAEFPLDLRDRAATLVVAPDTSGDSVDEAGAGPAGTATSDASTQGSEPGGGTQASWTFPDTPAADLPRTSRTAELPDDNDAVVAALHALFEDAAAGAALPALLMRISGEGIELTEADKALLAAYWKSAPNWKGANQLSYLASRLLRDVEVKDAPEAGHFRGYRRKGSEWEQHRGPVQLLHEQLRVALRDKPYDKPNGQDMYRFDPILTAPLEPIHPQWERQIIRAAYQKPVRVVRGEYKKTDDMHETWVIPGQSPATGADSLTQALTNVAGVAPEFTGRLLESGDYRSSGVAYAWAAWALQHNPDILAAHAMPVLQGAFFKFPQVITAFEVIVRALGQGWRAPGAPTYSALAWASTAAQANYRAITAEAIAGLADTGRFDPAAMAEEIGYLMRNGWFGPGRVTQTLSDCASVSALAGYRVAQTITAVLPALAGVRGANGMVEVLVALAGDYGMRVSVPDEMRPKMKGSSAMAKALRALDALPDAPTDLACEAAEALDAVRVRQG</sequence>
<dbReference type="Proteomes" id="UP000054686">
    <property type="component" value="Unassembled WGS sequence"/>
</dbReference>
<reference evidence="3 4" key="1">
    <citation type="submission" date="2015-10" db="EMBL/GenBank/DDBJ databases">
        <title>Draft Genome of Actinomyces odontolyticus subsp. actinosynbacter strain XH001.</title>
        <authorList>
            <person name="Mclean J.S."/>
            <person name="He X."/>
        </authorList>
    </citation>
    <scope>NUCLEOTIDE SEQUENCE [LARGE SCALE GENOMIC DNA]</scope>
    <source>
        <strain evidence="3 4">XH001</strain>
    </source>
</reference>
<feature type="region of interest" description="Disordered" evidence="1">
    <location>
        <begin position="381"/>
        <end position="436"/>
    </location>
</feature>
<dbReference type="AlphaFoldDB" id="A0A0V8RZG8"/>
<dbReference type="OrthoDB" id="3268451at2"/>